<comment type="caution">
    <text evidence="2">The sequence shown here is derived from an EMBL/GenBank/DDBJ whole genome shotgun (WGS) entry which is preliminary data.</text>
</comment>
<dbReference type="EMBL" id="AGNL01002736">
    <property type="protein sequence ID" value="EJK75767.1"/>
    <property type="molecule type" value="Genomic_DNA"/>
</dbReference>
<feature type="compositionally biased region" description="Basic and acidic residues" evidence="1">
    <location>
        <begin position="64"/>
        <end position="88"/>
    </location>
</feature>
<proteinExistence type="predicted"/>
<name>K0TQB7_THAOC</name>
<evidence type="ECO:0000313" key="3">
    <source>
        <dbReference type="Proteomes" id="UP000266841"/>
    </source>
</evidence>
<dbReference type="Proteomes" id="UP000266841">
    <property type="component" value="Unassembled WGS sequence"/>
</dbReference>
<feature type="region of interest" description="Disordered" evidence="1">
    <location>
        <begin position="64"/>
        <end position="101"/>
    </location>
</feature>
<evidence type="ECO:0000313" key="2">
    <source>
        <dbReference type="EMBL" id="EJK75767.1"/>
    </source>
</evidence>
<organism evidence="2 3">
    <name type="scientific">Thalassiosira oceanica</name>
    <name type="common">Marine diatom</name>
    <dbReference type="NCBI Taxonomy" id="159749"/>
    <lineage>
        <taxon>Eukaryota</taxon>
        <taxon>Sar</taxon>
        <taxon>Stramenopiles</taxon>
        <taxon>Ochrophyta</taxon>
        <taxon>Bacillariophyta</taxon>
        <taxon>Coscinodiscophyceae</taxon>
        <taxon>Thalassiosirophycidae</taxon>
        <taxon>Thalassiosirales</taxon>
        <taxon>Thalassiosiraceae</taxon>
        <taxon>Thalassiosira</taxon>
    </lineage>
</organism>
<keyword evidence="3" id="KW-1185">Reference proteome</keyword>
<sequence length="101" mass="11465">MRPRTDGKRLVALATAATAGVVGAATLYLPFVADKDKIRGMFEEGEESIPEGARREIREIMKKEAEQQRELEEQLSRREAEAEKEQPQKKGGSMWSSFRRN</sequence>
<dbReference type="AlphaFoldDB" id="K0TQB7"/>
<dbReference type="OrthoDB" id="48360at2759"/>
<accession>K0TQB7</accession>
<protein>
    <submittedName>
        <fullName evidence="2">Uncharacterized protein</fullName>
    </submittedName>
</protein>
<evidence type="ECO:0000256" key="1">
    <source>
        <dbReference type="SAM" id="MobiDB-lite"/>
    </source>
</evidence>
<reference evidence="2 3" key="1">
    <citation type="journal article" date="2012" name="Genome Biol.">
        <title>Genome and low-iron response of an oceanic diatom adapted to chronic iron limitation.</title>
        <authorList>
            <person name="Lommer M."/>
            <person name="Specht M."/>
            <person name="Roy A.S."/>
            <person name="Kraemer L."/>
            <person name="Andreson R."/>
            <person name="Gutowska M.A."/>
            <person name="Wolf J."/>
            <person name="Bergner S.V."/>
            <person name="Schilhabel M.B."/>
            <person name="Klostermeier U.C."/>
            <person name="Beiko R.G."/>
            <person name="Rosenstiel P."/>
            <person name="Hippler M."/>
            <person name="Laroche J."/>
        </authorList>
    </citation>
    <scope>NUCLEOTIDE SEQUENCE [LARGE SCALE GENOMIC DNA]</scope>
    <source>
        <strain evidence="2 3">CCMP1005</strain>
    </source>
</reference>
<gene>
    <name evidence="2" type="ORF">THAOC_02495</name>
</gene>